<evidence type="ECO:0000256" key="1">
    <source>
        <dbReference type="SAM" id="SignalP"/>
    </source>
</evidence>
<feature type="chain" id="PRO_5040848020" evidence="1">
    <location>
        <begin position="30"/>
        <end position="169"/>
    </location>
</feature>
<sequence>MRISPVSRVTGVILAAFTAFVLLATIAQAQNSVPEFRNYPVAGKFTGKNAPLQLGRKDRMFRTRLKEAARQKPNFAGHYILTTWGCGMECLMGAVIDARTGKVYRIPFTLCCWGDEGSETFVPVEFRLDSKLIIFSGVRDEKQGAEGKHFYTFENNRFVPISSVSKALP</sequence>
<organism evidence="2 3">
    <name type="scientific">Geobacter hydrogenophilus</name>
    <dbReference type="NCBI Taxonomy" id="40983"/>
    <lineage>
        <taxon>Bacteria</taxon>
        <taxon>Pseudomonadati</taxon>
        <taxon>Thermodesulfobacteriota</taxon>
        <taxon>Desulfuromonadia</taxon>
        <taxon>Geobacterales</taxon>
        <taxon>Geobacteraceae</taxon>
        <taxon>Geobacter</taxon>
    </lineage>
</organism>
<proteinExistence type="predicted"/>
<comment type="caution">
    <text evidence="2">The sequence shown here is derived from an EMBL/GenBank/DDBJ whole genome shotgun (WGS) entry which is preliminary data.</text>
</comment>
<accession>A0A9W6LBX7</accession>
<evidence type="ECO:0000313" key="2">
    <source>
        <dbReference type="EMBL" id="GLI38323.1"/>
    </source>
</evidence>
<feature type="signal peptide" evidence="1">
    <location>
        <begin position="1"/>
        <end position="29"/>
    </location>
</feature>
<dbReference type="Proteomes" id="UP001144352">
    <property type="component" value="Unassembled WGS sequence"/>
</dbReference>
<evidence type="ECO:0000313" key="3">
    <source>
        <dbReference type="Proteomes" id="UP001144352"/>
    </source>
</evidence>
<keyword evidence="1" id="KW-0732">Signal</keyword>
<reference evidence="2" key="1">
    <citation type="submission" date="2022-12" db="EMBL/GenBank/DDBJ databases">
        <title>Reference genome sequencing for broad-spectrum identification of bacterial and archaeal isolates by mass spectrometry.</title>
        <authorList>
            <person name="Sekiguchi Y."/>
            <person name="Tourlousse D.M."/>
        </authorList>
    </citation>
    <scope>NUCLEOTIDE SEQUENCE</scope>
    <source>
        <strain evidence="2">H2</strain>
    </source>
</reference>
<name>A0A9W6LBX7_9BACT</name>
<keyword evidence="3" id="KW-1185">Reference proteome</keyword>
<dbReference type="EMBL" id="BSDS01000001">
    <property type="protein sequence ID" value="GLI38323.1"/>
    <property type="molecule type" value="Genomic_DNA"/>
</dbReference>
<protein>
    <submittedName>
        <fullName evidence="2">Uncharacterized protein</fullName>
    </submittedName>
</protein>
<dbReference type="AlphaFoldDB" id="A0A9W6LBX7"/>
<gene>
    <name evidence="2" type="ORF">GHYDROH2_18240</name>
</gene>